<accession>A0A830CED3</accession>
<feature type="compositionally biased region" description="Basic and acidic residues" evidence="1">
    <location>
        <begin position="36"/>
        <end position="52"/>
    </location>
</feature>
<dbReference type="EMBL" id="BMAC01000495">
    <property type="protein sequence ID" value="GFP97566.1"/>
    <property type="molecule type" value="Genomic_DNA"/>
</dbReference>
<reference evidence="2" key="1">
    <citation type="submission" date="2020-07" db="EMBL/GenBank/DDBJ databases">
        <title>Ethylene signaling mediates host invasion by parasitic plants.</title>
        <authorList>
            <person name="Yoshida S."/>
        </authorList>
    </citation>
    <scope>NUCLEOTIDE SEQUENCE</scope>
    <source>
        <strain evidence="2">Okayama</strain>
    </source>
</reference>
<feature type="compositionally biased region" description="Polar residues" evidence="1">
    <location>
        <begin position="18"/>
        <end position="29"/>
    </location>
</feature>
<keyword evidence="3" id="KW-1185">Reference proteome</keyword>
<proteinExistence type="predicted"/>
<name>A0A830CED3_9LAMI</name>
<protein>
    <submittedName>
        <fullName evidence="2">Uncharacterized protein</fullName>
    </submittedName>
</protein>
<evidence type="ECO:0000256" key="1">
    <source>
        <dbReference type="SAM" id="MobiDB-lite"/>
    </source>
</evidence>
<dbReference type="Proteomes" id="UP000653305">
    <property type="component" value="Unassembled WGS sequence"/>
</dbReference>
<evidence type="ECO:0000313" key="2">
    <source>
        <dbReference type="EMBL" id="GFP97566.1"/>
    </source>
</evidence>
<evidence type="ECO:0000313" key="3">
    <source>
        <dbReference type="Proteomes" id="UP000653305"/>
    </source>
</evidence>
<comment type="caution">
    <text evidence="2">The sequence shown here is derived from an EMBL/GenBank/DDBJ whole genome shotgun (WGS) entry which is preliminary data.</text>
</comment>
<gene>
    <name evidence="2" type="ORF">PHJA_001900700</name>
</gene>
<sequence>MLKFKKMVLSSQEFNNSEYGVTSEYGQNPSSSSGDSSREIPKASAEIKKTYT</sequence>
<feature type="region of interest" description="Disordered" evidence="1">
    <location>
        <begin position="18"/>
        <end position="52"/>
    </location>
</feature>
<dbReference type="AlphaFoldDB" id="A0A830CED3"/>
<organism evidence="2 3">
    <name type="scientific">Phtheirospermum japonicum</name>
    <dbReference type="NCBI Taxonomy" id="374723"/>
    <lineage>
        <taxon>Eukaryota</taxon>
        <taxon>Viridiplantae</taxon>
        <taxon>Streptophyta</taxon>
        <taxon>Embryophyta</taxon>
        <taxon>Tracheophyta</taxon>
        <taxon>Spermatophyta</taxon>
        <taxon>Magnoliopsida</taxon>
        <taxon>eudicotyledons</taxon>
        <taxon>Gunneridae</taxon>
        <taxon>Pentapetalae</taxon>
        <taxon>asterids</taxon>
        <taxon>lamiids</taxon>
        <taxon>Lamiales</taxon>
        <taxon>Orobanchaceae</taxon>
        <taxon>Orobanchaceae incertae sedis</taxon>
        <taxon>Phtheirospermum</taxon>
    </lineage>
</organism>